<evidence type="ECO:0000256" key="5">
    <source>
        <dbReference type="ARBA" id="ARBA00023136"/>
    </source>
</evidence>
<feature type="transmembrane region" description="Helical" evidence="7">
    <location>
        <begin position="6"/>
        <end position="30"/>
    </location>
</feature>
<evidence type="ECO:0000256" key="6">
    <source>
        <dbReference type="SAM" id="MobiDB-lite"/>
    </source>
</evidence>
<dbReference type="STRING" id="1297617.IB211_00597c"/>
<keyword evidence="9" id="KW-1185">Reference proteome</keyword>
<keyword evidence="3 7" id="KW-0812">Transmembrane</keyword>
<evidence type="ECO:0000256" key="7">
    <source>
        <dbReference type="SAM" id="Phobius"/>
    </source>
</evidence>
<evidence type="ECO:0000256" key="4">
    <source>
        <dbReference type="ARBA" id="ARBA00022989"/>
    </source>
</evidence>
<keyword evidence="5 7" id="KW-0472">Membrane</keyword>
<dbReference type="KEGG" id="ibu:IB211_00597c"/>
<feature type="compositionally biased region" description="Low complexity" evidence="6">
    <location>
        <begin position="46"/>
        <end position="60"/>
    </location>
</feature>
<dbReference type="Proteomes" id="UP000064844">
    <property type="component" value="Chromosome"/>
</dbReference>
<protein>
    <submittedName>
        <fullName evidence="8">Uncharacterized protein</fullName>
    </submittedName>
</protein>
<dbReference type="GO" id="GO:0005886">
    <property type="term" value="C:plasma membrane"/>
    <property type="evidence" value="ECO:0007669"/>
    <property type="project" value="UniProtKB-SubCell"/>
</dbReference>
<dbReference type="NCBIfam" id="TIGR01195">
    <property type="entry name" value="oadG_fam"/>
    <property type="match status" value="1"/>
</dbReference>
<evidence type="ECO:0000313" key="8">
    <source>
        <dbReference type="EMBL" id="ALP92992.1"/>
    </source>
</evidence>
<evidence type="ECO:0000256" key="2">
    <source>
        <dbReference type="ARBA" id="ARBA00022475"/>
    </source>
</evidence>
<accession>A0A0S2W1R0</accession>
<dbReference type="GO" id="GO:0036376">
    <property type="term" value="P:sodium ion export across plasma membrane"/>
    <property type="evidence" value="ECO:0007669"/>
    <property type="project" value="InterPro"/>
</dbReference>
<evidence type="ECO:0000313" key="9">
    <source>
        <dbReference type="Proteomes" id="UP000064844"/>
    </source>
</evidence>
<sequence length="111" mass="11493">MRDAVILAVLGMGTVMILLYVINLMILVLGKVFGPKQTKKTENPKQGGAASSPAAAAPAQAAAPTEDEAIVAVLAAAVAAYLNTSPDRVRLVVRPIQTSAAWAQAGRLEQN</sequence>
<keyword evidence="4 7" id="KW-1133">Transmembrane helix</keyword>
<organism evidence="8 9">
    <name type="scientific">Intestinimonas butyriciproducens</name>
    <dbReference type="NCBI Taxonomy" id="1297617"/>
    <lineage>
        <taxon>Bacteria</taxon>
        <taxon>Bacillati</taxon>
        <taxon>Bacillota</taxon>
        <taxon>Clostridia</taxon>
        <taxon>Eubacteriales</taxon>
        <taxon>Intestinimonas</taxon>
    </lineage>
</organism>
<dbReference type="GO" id="GO:0015081">
    <property type="term" value="F:sodium ion transmembrane transporter activity"/>
    <property type="evidence" value="ECO:0007669"/>
    <property type="project" value="InterPro"/>
</dbReference>
<gene>
    <name evidence="8" type="ORF">IB211_00597c</name>
</gene>
<evidence type="ECO:0000256" key="3">
    <source>
        <dbReference type="ARBA" id="ARBA00022692"/>
    </source>
</evidence>
<reference evidence="9" key="2">
    <citation type="submission" date="2015-04" db="EMBL/GenBank/DDBJ databases">
        <title>A butyrogenic pathway from the amino acid lysine in a human gut commensal.</title>
        <authorList>
            <person name="de Vos W.M."/>
            <person name="Bui N.T.P."/>
            <person name="Plugge C.M."/>
            <person name="Ritari J."/>
        </authorList>
    </citation>
    <scope>NUCLEOTIDE SEQUENCE [LARGE SCALE GENOMIC DNA]</scope>
    <source>
        <strain evidence="9">AF211</strain>
    </source>
</reference>
<dbReference type="EMBL" id="CP011307">
    <property type="protein sequence ID" value="ALP92992.1"/>
    <property type="molecule type" value="Genomic_DNA"/>
</dbReference>
<name>A0A0S2W1R0_9FIRM</name>
<dbReference type="AlphaFoldDB" id="A0A0S2W1R0"/>
<proteinExistence type="predicted"/>
<dbReference type="RefSeq" id="WP_058117048.1">
    <property type="nucleotide sequence ID" value="NZ_CP011307.1"/>
</dbReference>
<comment type="subcellular location">
    <subcellularLocation>
        <location evidence="1">Cell membrane</location>
    </subcellularLocation>
</comment>
<reference evidence="8 9" key="1">
    <citation type="journal article" date="2015" name="Nat. Commun.">
        <title>Production of butyrate from lysine and the Amadori product fructoselysine by a human gut commensal.</title>
        <authorList>
            <person name="Bui T.P."/>
            <person name="Ritari J."/>
            <person name="Boeren S."/>
            <person name="de Waard P."/>
            <person name="Plugge C.M."/>
            <person name="de Vos W.M."/>
        </authorList>
    </citation>
    <scope>NUCLEOTIDE SEQUENCE [LARGE SCALE GENOMIC DNA]</scope>
    <source>
        <strain evidence="8 9">AF211</strain>
    </source>
</reference>
<dbReference type="Pfam" id="PF04277">
    <property type="entry name" value="OAD_gamma"/>
    <property type="match status" value="1"/>
</dbReference>
<evidence type="ECO:0000256" key="1">
    <source>
        <dbReference type="ARBA" id="ARBA00004236"/>
    </source>
</evidence>
<keyword evidence="2" id="KW-1003">Cell membrane</keyword>
<dbReference type="InterPro" id="IPR005899">
    <property type="entry name" value="Na_pump_deCOase"/>
</dbReference>
<feature type="region of interest" description="Disordered" evidence="6">
    <location>
        <begin position="38"/>
        <end position="60"/>
    </location>
</feature>